<dbReference type="AlphaFoldDB" id="A0AB39G205"/>
<evidence type="ECO:0000313" key="4">
    <source>
        <dbReference type="EMBL" id="XDJ61342.1"/>
    </source>
</evidence>
<dbReference type="EMBL" id="CP158264">
    <property type="protein sequence ID" value="XDJ75320.1"/>
    <property type="molecule type" value="Genomic_DNA"/>
</dbReference>
<dbReference type="EMBL" id="CP158259">
    <property type="protein sequence ID" value="XDJ61342.1"/>
    <property type="molecule type" value="Genomic_DNA"/>
</dbReference>
<reference evidence="9" key="1">
    <citation type="submission" date="2024-05" db="EMBL/GenBank/DDBJ databases">
        <authorList>
            <person name="Luo Y.-C."/>
            <person name="Nicholds J."/>
            <person name="Mortimer T."/>
            <person name="Maboni G."/>
        </authorList>
    </citation>
    <scope>NUCLEOTIDE SEQUENCE</scope>
    <source>
        <strain evidence="9">140124</strain>
        <strain evidence="8">143751</strain>
        <strain evidence="7">143811</strain>
        <strain evidence="6">145849</strain>
        <strain evidence="5">145850</strain>
        <strain evidence="4">145852</strain>
        <strain evidence="3">150221</strain>
        <strain evidence="2">150964</strain>
        <strain evidence="1">153271</strain>
    </source>
</reference>
<dbReference type="EMBL" id="CP158253">
    <property type="protein sequence ID" value="XDJ45558.1"/>
    <property type="molecule type" value="Genomic_DNA"/>
</dbReference>
<evidence type="ECO:0000313" key="7">
    <source>
        <dbReference type="EMBL" id="XDJ75320.1"/>
    </source>
</evidence>
<sequence>MDLSGPDISCLADGVCISTPASLCKDEIQLIEKQHENPVARMPTLNLIHWSPIPHRSKENQRLLFYQ</sequence>
<evidence type="ECO:0000313" key="5">
    <source>
        <dbReference type="EMBL" id="XDJ64041.1"/>
    </source>
</evidence>
<name>A0AB39G205_9BURK</name>
<dbReference type="EMBL" id="CP158257">
    <property type="protein sequence ID" value="XDJ55219.1"/>
    <property type="molecule type" value="Genomic_DNA"/>
</dbReference>
<dbReference type="EMBL" id="CP158261">
    <property type="protein sequence ID" value="XDJ67166.1"/>
    <property type="molecule type" value="Genomic_DNA"/>
</dbReference>
<evidence type="ECO:0000313" key="9">
    <source>
        <dbReference type="EMBL" id="XDJ85303.1"/>
    </source>
</evidence>
<accession>A0AB39G205</accession>
<evidence type="ECO:0000313" key="6">
    <source>
        <dbReference type="EMBL" id="XDJ67166.1"/>
    </source>
</evidence>
<dbReference type="KEGG" id="cgin:ABRZ00_11850"/>
<dbReference type="EMBL" id="CP158260">
    <property type="protein sequence ID" value="XDJ64041.1"/>
    <property type="molecule type" value="Genomic_DNA"/>
</dbReference>
<evidence type="ECO:0000313" key="1">
    <source>
        <dbReference type="EMBL" id="XDJ45558.1"/>
    </source>
</evidence>
<protein>
    <submittedName>
        <fullName evidence="9">Uncharacterized protein</fullName>
    </submittedName>
</protein>
<dbReference type="RefSeq" id="WP_368641908.1">
    <property type="nucleotide sequence ID" value="NZ_CP158253.1"/>
</dbReference>
<dbReference type="EMBL" id="CP158266">
    <property type="protein sequence ID" value="XDJ83146.1"/>
    <property type="molecule type" value="Genomic_DNA"/>
</dbReference>
<gene>
    <name evidence="6" type="ORF">ABRY91_03815</name>
    <name evidence="4" type="ORF">ABRY92_01565</name>
    <name evidence="8" type="ORF">ABRY96_02680</name>
    <name evidence="7" type="ORF">ABRY97_03990</name>
    <name evidence="3" type="ORF">ABRZ00_11850</name>
    <name evidence="2" type="ORF">ABRZ01_12175</name>
    <name evidence="1" type="ORF">ABRZ02_04510</name>
    <name evidence="5" type="ORF">ABRZ03_01445</name>
    <name evidence="9" type="ORF">ABRZ08_00120</name>
</gene>
<evidence type="ECO:0000313" key="2">
    <source>
        <dbReference type="EMBL" id="XDJ52665.1"/>
    </source>
</evidence>
<dbReference type="EMBL" id="CP158256">
    <property type="protein sequence ID" value="XDJ52665.1"/>
    <property type="molecule type" value="Genomic_DNA"/>
</dbReference>
<evidence type="ECO:0000313" key="8">
    <source>
        <dbReference type="EMBL" id="XDJ83146.1"/>
    </source>
</evidence>
<proteinExistence type="predicted"/>
<organism evidence="9">
    <name type="scientific">Castellaniella ginsengisoli</name>
    <dbReference type="NCBI Taxonomy" id="546114"/>
    <lineage>
        <taxon>Bacteria</taxon>
        <taxon>Pseudomonadati</taxon>
        <taxon>Pseudomonadota</taxon>
        <taxon>Betaproteobacteria</taxon>
        <taxon>Burkholderiales</taxon>
        <taxon>Alcaligenaceae</taxon>
        <taxon>Castellaniella</taxon>
    </lineage>
</organism>
<evidence type="ECO:0000313" key="3">
    <source>
        <dbReference type="EMBL" id="XDJ55219.1"/>
    </source>
</evidence>
<dbReference type="GeneID" id="93068238"/>
<dbReference type="EMBL" id="CP158268">
    <property type="protein sequence ID" value="XDJ85303.1"/>
    <property type="molecule type" value="Genomic_DNA"/>
</dbReference>